<organism evidence="1">
    <name type="scientific">marine sediment metagenome</name>
    <dbReference type="NCBI Taxonomy" id="412755"/>
    <lineage>
        <taxon>unclassified sequences</taxon>
        <taxon>metagenomes</taxon>
        <taxon>ecological metagenomes</taxon>
    </lineage>
</organism>
<feature type="non-terminal residue" evidence="1">
    <location>
        <position position="266"/>
    </location>
</feature>
<name>X0VRK1_9ZZZZ</name>
<evidence type="ECO:0000313" key="1">
    <source>
        <dbReference type="EMBL" id="GAG03181.1"/>
    </source>
</evidence>
<reference evidence="1" key="1">
    <citation type="journal article" date="2014" name="Front. Microbiol.">
        <title>High frequency of phylogenetically diverse reductive dehalogenase-homologous genes in deep subseafloor sedimentary metagenomes.</title>
        <authorList>
            <person name="Kawai M."/>
            <person name="Futagami T."/>
            <person name="Toyoda A."/>
            <person name="Takaki Y."/>
            <person name="Nishi S."/>
            <person name="Hori S."/>
            <person name="Arai W."/>
            <person name="Tsubouchi T."/>
            <person name="Morono Y."/>
            <person name="Uchiyama I."/>
            <person name="Ito T."/>
            <person name="Fujiyama A."/>
            <person name="Inagaki F."/>
            <person name="Takami H."/>
        </authorList>
    </citation>
    <scope>NUCLEOTIDE SEQUENCE</scope>
    <source>
        <strain evidence="1">Expedition CK06-06</strain>
    </source>
</reference>
<dbReference type="Gene3D" id="1.25.40.10">
    <property type="entry name" value="Tetratricopeptide repeat domain"/>
    <property type="match status" value="1"/>
</dbReference>
<dbReference type="AlphaFoldDB" id="X0VRK1"/>
<protein>
    <submittedName>
        <fullName evidence="1">Uncharacterized protein</fullName>
    </submittedName>
</protein>
<comment type="caution">
    <text evidence="1">The sequence shown here is derived from an EMBL/GenBank/DDBJ whole genome shotgun (WGS) entry which is preliminary data.</text>
</comment>
<feature type="non-terminal residue" evidence="1">
    <location>
        <position position="1"/>
    </location>
</feature>
<dbReference type="InterPro" id="IPR011990">
    <property type="entry name" value="TPR-like_helical_dom_sf"/>
</dbReference>
<gene>
    <name evidence="1" type="ORF">S01H1_42005</name>
</gene>
<proteinExistence type="predicted"/>
<sequence length="266" mass="30082">RRPDDVEMLEKYAEALLLVRPLEPRNIGAAIGAYRRLLRLDPEDEFLYEQLAKLYTAIGDLDELGYIAQKRLEYQPDDPKASIWLSQALIAQHKPNKVRQILLALTKKLEEQDEKHQQYVQACALLSGIAARKEADQARMEAVKWLDRAVAYDPQSAEALMNRARFYRIGPVIRGQTRESMLAAARSDLQRASALESKDPQVHLILSIEWLEHGRLDLAAAELDATKDLDEAAVAEYFVDPNNWAAARFLQAAELAMRSETASESV</sequence>
<dbReference type="SUPFAM" id="SSF48452">
    <property type="entry name" value="TPR-like"/>
    <property type="match status" value="1"/>
</dbReference>
<accession>X0VRK1</accession>
<dbReference type="EMBL" id="BARS01026666">
    <property type="protein sequence ID" value="GAG03181.1"/>
    <property type="molecule type" value="Genomic_DNA"/>
</dbReference>